<keyword evidence="4" id="KW-0963">Cytoplasm</keyword>
<dbReference type="CDD" id="cd12631">
    <property type="entry name" value="RRM1_CELF1_2_Bruno"/>
    <property type="match status" value="1"/>
</dbReference>
<dbReference type="InterPro" id="IPR034198">
    <property type="entry name" value="CELF1/2_RRM2"/>
</dbReference>
<feature type="domain" description="RRM" evidence="10">
    <location>
        <begin position="36"/>
        <end position="119"/>
    </location>
</feature>
<reference evidence="11" key="3">
    <citation type="submission" date="2025-09" db="UniProtKB">
        <authorList>
            <consortium name="Ensembl"/>
        </authorList>
    </citation>
    <scope>IDENTIFICATION</scope>
</reference>
<reference evidence="11" key="2">
    <citation type="submission" date="2025-08" db="UniProtKB">
        <authorList>
            <consortium name="Ensembl"/>
        </authorList>
    </citation>
    <scope>IDENTIFICATION</scope>
</reference>
<dbReference type="InterPro" id="IPR034199">
    <property type="entry name" value="CELF1/2_RRM3"/>
</dbReference>
<comment type="subcellular location">
    <subcellularLocation>
        <location evidence="2">Cytoplasm</location>
    </subcellularLocation>
    <subcellularLocation>
        <location evidence="1">Nucleus</location>
    </subcellularLocation>
</comment>
<feature type="domain" description="RRM" evidence="10">
    <location>
        <begin position="128"/>
        <end position="208"/>
    </location>
</feature>
<evidence type="ECO:0000259" key="10">
    <source>
        <dbReference type="PROSITE" id="PS50102"/>
    </source>
</evidence>
<dbReference type="InterPro" id="IPR034196">
    <property type="entry name" value="CELF1/2_RRM1"/>
</dbReference>
<evidence type="ECO:0000256" key="6">
    <source>
        <dbReference type="ARBA" id="ARBA00022737"/>
    </source>
</evidence>
<feature type="domain" description="RRM" evidence="10">
    <location>
        <begin position="445"/>
        <end position="523"/>
    </location>
</feature>
<dbReference type="InterPro" id="IPR000504">
    <property type="entry name" value="RRM_dom"/>
</dbReference>
<dbReference type="PROSITE" id="PS50102">
    <property type="entry name" value="RRM"/>
    <property type="match status" value="3"/>
</dbReference>
<dbReference type="FunFam" id="3.30.70.330:FF:000016">
    <property type="entry name" value="CUGBP Elav-like family member 1 isoform 2"/>
    <property type="match status" value="1"/>
</dbReference>
<evidence type="ECO:0000256" key="7">
    <source>
        <dbReference type="ARBA" id="ARBA00022884"/>
    </source>
</evidence>
<proteinExistence type="inferred from homology"/>
<dbReference type="SUPFAM" id="SSF54928">
    <property type="entry name" value="RNA-binding domain, RBD"/>
    <property type="match status" value="2"/>
</dbReference>
<evidence type="ECO:0000256" key="3">
    <source>
        <dbReference type="ARBA" id="ARBA00009621"/>
    </source>
</evidence>
<dbReference type="Pfam" id="PF00076">
    <property type="entry name" value="RRM_1"/>
    <property type="match status" value="3"/>
</dbReference>
<organism evidence="11 12">
    <name type="scientific">Gouania willdenowi</name>
    <name type="common">Blunt-snouted clingfish</name>
    <name type="synonym">Lepadogaster willdenowi</name>
    <dbReference type="NCBI Taxonomy" id="441366"/>
    <lineage>
        <taxon>Eukaryota</taxon>
        <taxon>Metazoa</taxon>
        <taxon>Chordata</taxon>
        <taxon>Craniata</taxon>
        <taxon>Vertebrata</taxon>
        <taxon>Euteleostomi</taxon>
        <taxon>Actinopterygii</taxon>
        <taxon>Neopterygii</taxon>
        <taxon>Teleostei</taxon>
        <taxon>Neoteleostei</taxon>
        <taxon>Acanthomorphata</taxon>
        <taxon>Ovalentaria</taxon>
        <taxon>Blenniimorphae</taxon>
        <taxon>Blenniiformes</taxon>
        <taxon>Gobiesocoidei</taxon>
        <taxon>Gobiesocidae</taxon>
        <taxon>Gobiesocinae</taxon>
        <taxon>Gouania</taxon>
    </lineage>
</organism>
<evidence type="ECO:0000313" key="12">
    <source>
        <dbReference type="Proteomes" id="UP000694680"/>
    </source>
</evidence>
<dbReference type="Proteomes" id="UP000694680">
    <property type="component" value="Chromosome 6"/>
</dbReference>
<dbReference type="CDD" id="cd12638">
    <property type="entry name" value="RRM3_CELF1_2"/>
    <property type="match status" value="1"/>
</dbReference>
<gene>
    <name evidence="11" type="primary">celf2</name>
</gene>
<evidence type="ECO:0000256" key="4">
    <source>
        <dbReference type="ARBA" id="ARBA00022490"/>
    </source>
</evidence>
<keyword evidence="8" id="KW-0539">Nucleus</keyword>
<name>A0A8C5EDN6_GOUWI</name>
<dbReference type="GO" id="GO:0005737">
    <property type="term" value="C:cytoplasm"/>
    <property type="evidence" value="ECO:0007669"/>
    <property type="project" value="UniProtKB-SubCell"/>
</dbReference>
<sequence length="530" mass="55919">QIKLCPLVLCVVSSNGTAGKMNGALEHSDQPDPDAIKMFVGQIPRSWSEKELKELFEPYGAVYQINILRDRSQNPPQSKGCCFVTFYTRKAALEAQNALHNIKTLTGMHHPIQMKPADSEKSNAVEDRKLFIGMVSKKCNENDIRVMFSAFGQIEECRILRGPDGLSRGCAFVTFSTRAMAQNAIKAMHQSQTMEGCSSPIVVKFADTQKDKEQRRLQQQLAQQMQQLNSATTWGSLTGLGGLTPQYLAVRSAAASPTTTISTPYCSSMLLQQATSSGNLGAFSGIQQMAGMSALQLQNLATLAAAAAAAQNSASPSTANPLSSNAASLGALASPGNTAASHAGTTAGSNAGAMNSLTSLGTLQGLAGATVGLNNINALAGMAALNGGLGGAGLTNGTAGTMDALTQAYSGIQQYAAAALPTLYSQSLLQQQGAAGSQKEGPEGANLFIYHLPQEFGDQDILQMFMPFGNVVSAKVFIDKQTNLSKCFGFVSYDNPVSAQAAIQAMNGFQIGMKRLKVQLKRSKNDSKPY</sequence>
<evidence type="ECO:0000256" key="2">
    <source>
        <dbReference type="ARBA" id="ARBA00004496"/>
    </source>
</evidence>
<dbReference type="GO" id="GO:0003723">
    <property type="term" value="F:RNA binding"/>
    <property type="evidence" value="ECO:0007669"/>
    <property type="project" value="UniProtKB-UniRule"/>
</dbReference>
<accession>A0A8C5EDN6</accession>
<dbReference type="GO" id="GO:0005634">
    <property type="term" value="C:nucleus"/>
    <property type="evidence" value="ECO:0007669"/>
    <property type="project" value="UniProtKB-SubCell"/>
</dbReference>
<dbReference type="AlphaFoldDB" id="A0A8C5EDN6"/>
<evidence type="ECO:0000256" key="5">
    <source>
        <dbReference type="ARBA" id="ARBA00022664"/>
    </source>
</evidence>
<keyword evidence="6" id="KW-0677">Repeat</keyword>
<keyword evidence="7 9" id="KW-0694">RNA-binding</keyword>
<evidence type="ECO:0000256" key="9">
    <source>
        <dbReference type="PROSITE-ProRule" id="PRU00176"/>
    </source>
</evidence>
<dbReference type="PANTHER" id="PTHR24012">
    <property type="entry name" value="RNA BINDING PROTEIN"/>
    <property type="match status" value="1"/>
</dbReference>
<dbReference type="SMART" id="SM00360">
    <property type="entry name" value="RRM"/>
    <property type="match status" value="3"/>
</dbReference>
<dbReference type="InterPro" id="IPR012677">
    <property type="entry name" value="Nucleotide-bd_a/b_plait_sf"/>
</dbReference>
<dbReference type="InterPro" id="IPR035979">
    <property type="entry name" value="RBD_domain_sf"/>
</dbReference>
<dbReference type="Gene3D" id="3.30.70.330">
    <property type="match status" value="3"/>
</dbReference>
<comment type="similarity">
    <text evidence="3">Belongs to the CELF/BRUNOL family.</text>
</comment>
<evidence type="ECO:0000256" key="8">
    <source>
        <dbReference type="ARBA" id="ARBA00023242"/>
    </source>
</evidence>
<evidence type="ECO:0000256" key="1">
    <source>
        <dbReference type="ARBA" id="ARBA00004123"/>
    </source>
</evidence>
<dbReference type="Ensembl" id="ENSGWIT00000022216.1">
    <property type="protein sequence ID" value="ENSGWIP00000020209.1"/>
    <property type="gene ID" value="ENSGWIG00000010817.1"/>
</dbReference>
<evidence type="ECO:0000313" key="11">
    <source>
        <dbReference type="Ensembl" id="ENSGWIP00000020209.1"/>
    </source>
</evidence>
<dbReference type="FunFam" id="3.30.70.330:FF:000013">
    <property type="entry name" value="CUGBP Elav-like family member 1 isoform 2"/>
    <property type="match status" value="1"/>
</dbReference>
<dbReference type="GO" id="GO:0006397">
    <property type="term" value="P:mRNA processing"/>
    <property type="evidence" value="ECO:0007669"/>
    <property type="project" value="UniProtKB-KW"/>
</dbReference>
<keyword evidence="5" id="KW-0507">mRNA processing</keyword>
<keyword evidence="12" id="KW-1185">Reference proteome</keyword>
<reference evidence="11" key="1">
    <citation type="submission" date="2020-06" db="EMBL/GenBank/DDBJ databases">
        <authorList>
            <consortium name="Wellcome Sanger Institute Data Sharing"/>
        </authorList>
    </citation>
    <scope>NUCLEOTIDE SEQUENCE [LARGE SCALE GENOMIC DNA]</scope>
</reference>
<dbReference type="FunFam" id="3.30.70.330:FF:000015">
    <property type="entry name" value="CUGBP Elav-like family member 1 isoform 2"/>
    <property type="match status" value="1"/>
</dbReference>
<dbReference type="CDD" id="cd12634">
    <property type="entry name" value="RRM2_CELF1_2"/>
    <property type="match status" value="1"/>
</dbReference>
<protein>
    <recommendedName>
        <fullName evidence="10">RRM domain-containing protein</fullName>
    </recommendedName>
</protein>